<evidence type="ECO:0000313" key="3">
    <source>
        <dbReference type="EMBL" id="CAD8165751.1"/>
    </source>
</evidence>
<feature type="coiled-coil region" evidence="1">
    <location>
        <begin position="258"/>
        <end position="292"/>
    </location>
</feature>
<dbReference type="Proteomes" id="UP000683925">
    <property type="component" value="Unassembled WGS sequence"/>
</dbReference>
<dbReference type="EMBL" id="CAJJDP010000047">
    <property type="protein sequence ID" value="CAD8165751.1"/>
    <property type="molecule type" value="Genomic_DNA"/>
</dbReference>
<dbReference type="OrthoDB" id="302744at2759"/>
<feature type="signal peptide" evidence="2">
    <location>
        <begin position="1"/>
        <end position="18"/>
    </location>
</feature>
<accession>A0A8S1UKT5</accession>
<name>A0A8S1UKT5_PAROT</name>
<dbReference type="AlphaFoldDB" id="A0A8S1UKT5"/>
<comment type="caution">
    <text evidence="3">The sequence shown here is derived from an EMBL/GenBank/DDBJ whole genome shotgun (WGS) entry which is preliminary data.</text>
</comment>
<feature type="chain" id="PRO_5035754035" description="Trichocyst matrix protein" evidence="2">
    <location>
        <begin position="19"/>
        <end position="361"/>
    </location>
</feature>
<proteinExistence type="predicted"/>
<evidence type="ECO:0000313" key="4">
    <source>
        <dbReference type="Proteomes" id="UP000683925"/>
    </source>
</evidence>
<organism evidence="3 4">
    <name type="scientific">Paramecium octaurelia</name>
    <dbReference type="NCBI Taxonomy" id="43137"/>
    <lineage>
        <taxon>Eukaryota</taxon>
        <taxon>Sar</taxon>
        <taxon>Alveolata</taxon>
        <taxon>Ciliophora</taxon>
        <taxon>Intramacronucleata</taxon>
        <taxon>Oligohymenophorea</taxon>
        <taxon>Peniculida</taxon>
        <taxon>Parameciidae</taxon>
        <taxon>Paramecium</taxon>
    </lineage>
</organism>
<protein>
    <recommendedName>
        <fullName evidence="5">Trichocyst matrix protein</fullName>
    </recommendedName>
</protein>
<keyword evidence="1" id="KW-0175">Coiled coil</keyword>
<dbReference type="OMA" id="ENQDIWC"/>
<evidence type="ECO:0000256" key="1">
    <source>
        <dbReference type="SAM" id="Coils"/>
    </source>
</evidence>
<keyword evidence="4" id="KW-1185">Reference proteome</keyword>
<sequence>MKLILIIGYILCISSSKSLDFKVMLSQIDQHHIGQTFLNALQIGLASGSPVHEIQSYLNNIRLMLQSEQKEADNFILETQTKCQRILHDFSSNYAYHSTQLIANQKILQENTENLQRALNKIAEVSVEIDQNMLKNNAGQSERDQQYAELQSTLKDHNEAISAIDEAYALIEHLANGSSYIQVKGRFNKVINRLTQQSSGIIRLLQPIITMMSQLASNTDETKKLLLLLSGLKVQILEAKSKDEDLEKVAALNWQQFSNDLINEQNALSDQRQNLEQSILNYQSIIEESKEKLKYHQVEFIINKENVENQDIWCRQQQDIYSIDLQSRNQAMSMVSKIVDHMQDKVVTLKEYLRERHQIQS</sequence>
<reference evidence="3" key="1">
    <citation type="submission" date="2021-01" db="EMBL/GenBank/DDBJ databases">
        <authorList>
            <consortium name="Genoscope - CEA"/>
            <person name="William W."/>
        </authorList>
    </citation>
    <scope>NUCLEOTIDE SEQUENCE</scope>
</reference>
<evidence type="ECO:0008006" key="5">
    <source>
        <dbReference type="Google" id="ProtNLM"/>
    </source>
</evidence>
<keyword evidence="2" id="KW-0732">Signal</keyword>
<feature type="coiled-coil region" evidence="1">
    <location>
        <begin position="108"/>
        <end position="167"/>
    </location>
</feature>
<evidence type="ECO:0000256" key="2">
    <source>
        <dbReference type="SAM" id="SignalP"/>
    </source>
</evidence>
<gene>
    <name evidence="3" type="ORF">POCTA_138.1.T0470106</name>
</gene>